<dbReference type="OrthoDB" id="5083660at2"/>
<name>A0A9E5MI93_9MICO</name>
<proteinExistence type="predicted"/>
<sequence>MMRRHSLTASATLLGVLLMAGCSGSGGTPTSVALSEAQGLPPDAPVSEPWNDPDWRGEPLAWVSDEGETLTVVTFGSSSCPFIAVRIEMLTARQLAIDFEKGPAEACTDDLAPRTHVFAVPEGVDAASAGLEVEVSLADTAFGPAEPTVESVPILPLGSAAPDEPAEEPVDSIALEVIRGTPADIELDDEDLASGDPLAFWGEARETIRVVTWGSSGCPPIARSLQPAETGVVVLDFAPNPAEFCTADFAPTTHVLATPEGITTDGVDTDDLALTVTIEERDGTVAEYRVPIRG</sequence>
<evidence type="ECO:0000256" key="1">
    <source>
        <dbReference type="SAM" id="SignalP"/>
    </source>
</evidence>
<feature type="chain" id="PRO_5039328325" evidence="1">
    <location>
        <begin position="26"/>
        <end position="294"/>
    </location>
</feature>
<evidence type="ECO:0000313" key="3">
    <source>
        <dbReference type="Proteomes" id="UP000818266"/>
    </source>
</evidence>
<keyword evidence="3" id="KW-1185">Reference proteome</keyword>
<dbReference type="Proteomes" id="UP000818266">
    <property type="component" value="Unassembled WGS sequence"/>
</dbReference>
<protein>
    <submittedName>
        <fullName evidence="2">Uncharacterized protein</fullName>
    </submittedName>
</protein>
<reference evidence="2 3" key="1">
    <citation type="submission" date="2020-03" db="EMBL/GenBank/DDBJ databases">
        <title>Chryseoglobus sp. isolated from a deep-sea seamount.</title>
        <authorList>
            <person name="Zhang D.-C."/>
        </authorList>
    </citation>
    <scope>NUCLEOTIDE SEQUENCE [LARGE SCALE GENOMIC DNA]</scope>
    <source>
        <strain evidence="2 3">KN1116</strain>
    </source>
</reference>
<dbReference type="EMBL" id="VIKT02000013">
    <property type="protein sequence ID" value="NHF63335.1"/>
    <property type="molecule type" value="Genomic_DNA"/>
</dbReference>
<comment type="caution">
    <text evidence="2">The sequence shown here is derived from an EMBL/GenBank/DDBJ whole genome shotgun (WGS) entry which is preliminary data.</text>
</comment>
<keyword evidence="1" id="KW-0732">Signal</keyword>
<dbReference type="RefSeq" id="WP_152583738.1">
    <property type="nucleotide sequence ID" value="NZ_VIKT02000013.1"/>
</dbReference>
<feature type="signal peptide" evidence="1">
    <location>
        <begin position="1"/>
        <end position="25"/>
    </location>
</feature>
<evidence type="ECO:0000313" key="2">
    <source>
        <dbReference type="EMBL" id="NHF63335.1"/>
    </source>
</evidence>
<dbReference type="PROSITE" id="PS51257">
    <property type="entry name" value="PROKAR_LIPOPROTEIN"/>
    <property type="match status" value="1"/>
</dbReference>
<dbReference type="AlphaFoldDB" id="A0A9E5MI93"/>
<gene>
    <name evidence="2" type="ORF">FK219_008795</name>
</gene>
<accession>A0A9E5MI93</accession>
<organism evidence="2 3">
    <name type="scientific">Microcella pacifica</name>
    <dbReference type="NCBI Taxonomy" id="2591847"/>
    <lineage>
        <taxon>Bacteria</taxon>
        <taxon>Bacillati</taxon>
        <taxon>Actinomycetota</taxon>
        <taxon>Actinomycetes</taxon>
        <taxon>Micrococcales</taxon>
        <taxon>Microbacteriaceae</taxon>
        <taxon>Microcella</taxon>
    </lineage>
</organism>